<keyword evidence="2" id="KW-1185">Reference proteome</keyword>
<name>A0A225DIC1_9BACT</name>
<reference evidence="2" key="1">
    <citation type="submission" date="2017-06" db="EMBL/GenBank/DDBJ databases">
        <title>Genome analysis of Fimbriiglobus ruber SP5, the first member of the order Planctomycetales with confirmed chitinolytic capability.</title>
        <authorList>
            <person name="Ravin N.V."/>
            <person name="Rakitin A.L."/>
            <person name="Ivanova A.A."/>
            <person name="Beletsky A.V."/>
            <person name="Kulichevskaya I.S."/>
            <person name="Mardanov A.V."/>
            <person name="Dedysh S.N."/>
        </authorList>
    </citation>
    <scope>NUCLEOTIDE SEQUENCE [LARGE SCALE GENOMIC DNA]</scope>
    <source>
        <strain evidence="2">SP5</strain>
    </source>
</reference>
<evidence type="ECO:0000313" key="2">
    <source>
        <dbReference type="Proteomes" id="UP000214646"/>
    </source>
</evidence>
<sequence>MNADKRGSEKIKLIGSYLSFVSYLRSSAAKNLRNHLRKYNVPGQEVTGNRGASV</sequence>
<dbReference type="AlphaFoldDB" id="A0A225DIC1"/>
<accession>A0A225DIC1</accession>
<comment type="caution">
    <text evidence="1">The sequence shown here is derived from an EMBL/GenBank/DDBJ whole genome shotgun (WGS) entry which is preliminary data.</text>
</comment>
<gene>
    <name evidence="1" type="ORF">FRUB_08678</name>
</gene>
<protein>
    <submittedName>
        <fullName evidence="1">Uncharacterized protein</fullName>
    </submittedName>
</protein>
<proteinExistence type="predicted"/>
<evidence type="ECO:0000313" key="1">
    <source>
        <dbReference type="EMBL" id="OWK36115.1"/>
    </source>
</evidence>
<dbReference type="EMBL" id="NIDE01000017">
    <property type="protein sequence ID" value="OWK36115.1"/>
    <property type="molecule type" value="Genomic_DNA"/>
</dbReference>
<organism evidence="1 2">
    <name type="scientific">Fimbriiglobus ruber</name>
    <dbReference type="NCBI Taxonomy" id="1908690"/>
    <lineage>
        <taxon>Bacteria</taxon>
        <taxon>Pseudomonadati</taxon>
        <taxon>Planctomycetota</taxon>
        <taxon>Planctomycetia</taxon>
        <taxon>Gemmatales</taxon>
        <taxon>Gemmataceae</taxon>
        <taxon>Fimbriiglobus</taxon>
    </lineage>
</organism>
<dbReference type="Proteomes" id="UP000214646">
    <property type="component" value="Unassembled WGS sequence"/>
</dbReference>